<evidence type="ECO:0000256" key="5">
    <source>
        <dbReference type="ARBA" id="ARBA00005536"/>
    </source>
</evidence>
<dbReference type="PANTHER" id="PTHR12161">
    <property type="entry name" value="IST1 FAMILY MEMBER"/>
    <property type="match status" value="1"/>
</dbReference>
<keyword evidence="11" id="KW-0539">Nucleus</keyword>
<evidence type="ECO:0000313" key="18">
    <source>
        <dbReference type="EMBL" id="JAT09732.1"/>
    </source>
</evidence>
<evidence type="ECO:0000256" key="17">
    <source>
        <dbReference type="SAM" id="MobiDB-lite"/>
    </source>
</evidence>
<dbReference type="GO" id="GO:0051301">
    <property type="term" value="P:cell division"/>
    <property type="evidence" value="ECO:0007669"/>
    <property type="project" value="UniProtKB-KW"/>
</dbReference>
<dbReference type="InterPro" id="IPR005061">
    <property type="entry name" value="Ist1"/>
</dbReference>
<evidence type="ECO:0000256" key="16">
    <source>
        <dbReference type="ARBA" id="ARBA00046920"/>
    </source>
</evidence>
<accession>A0A1B6KE46</accession>
<evidence type="ECO:0000256" key="11">
    <source>
        <dbReference type="ARBA" id="ARBA00023242"/>
    </source>
</evidence>
<sequence length="400" mass="44766">MFQIDTNYGKLKTNLRLAIERLKLLGKKKTELAQKARKEIADYIAAGKTERAKIRVEYIIREDYMVEALELLEMYCDILLSRFGLITQTKGIEPSLAEAISSLLWVGPHLVSDVSEMKVISDQLTIKYGKKYTEACRLDAVETISEKLKHKMSIQAPPKILVENYLIEIAKNYNVPYTPDPQVMKEADQAKGVDALLFGNGDNNLGGDVLGPRPPGFKDYPPPPLVPNNFQPFAYPNLSEKSMNMMPPMQPYLPPVAFSYNIPPSDDLLPSYDSAIKPTNLPQNFPHQPQPHDLPSPYRGDNSQDFSPIPQPGPVMPLPPPQNTLPSVPNNQHTTDRNKQSNQIPKPLPRAKLSPSDNLPELPSVPSDIIAGGSTHHDTSADDIDFDDLARRFEELKKRQ</sequence>
<dbReference type="EMBL" id="GEBQ01030245">
    <property type="protein sequence ID" value="JAT09732.1"/>
    <property type="molecule type" value="Transcribed_RNA"/>
</dbReference>
<gene>
    <name evidence="18" type="ORF">g.11259</name>
</gene>
<feature type="compositionally biased region" description="Polar residues" evidence="17">
    <location>
        <begin position="324"/>
        <end position="333"/>
    </location>
</feature>
<dbReference type="AlphaFoldDB" id="A0A1B6KE46"/>
<comment type="subcellular location">
    <subcellularLocation>
        <location evidence="3">Cytoplasm</location>
        <location evidence="3">Cytoskeleton</location>
        <location evidence="3">Microtubule organizing center</location>
        <location evidence="3">Centrosome</location>
    </subcellularLocation>
    <subcellularLocation>
        <location evidence="4">Cytoplasmic vesicle</location>
    </subcellularLocation>
    <subcellularLocation>
        <location evidence="1">Midbody</location>
    </subcellularLocation>
    <subcellularLocation>
        <location evidence="2">Nucleus envelope</location>
    </subcellularLocation>
</comment>
<evidence type="ECO:0000256" key="2">
    <source>
        <dbReference type="ARBA" id="ARBA00004259"/>
    </source>
</evidence>
<dbReference type="PANTHER" id="PTHR12161:SF5">
    <property type="entry name" value="IST1 HOMOLOG"/>
    <property type="match status" value="1"/>
</dbReference>
<comment type="similarity">
    <text evidence="5">Belongs to the IST1 family.</text>
</comment>
<reference evidence="18" key="1">
    <citation type="submission" date="2015-11" db="EMBL/GenBank/DDBJ databases">
        <title>De novo transcriptome assembly of four potential Pierce s Disease insect vectors from Arizona vineyards.</title>
        <authorList>
            <person name="Tassone E.E."/>
        </authorList>
    </citation>
    <scope>NUCLEOTIDE SEQUENCE</scope>
</reference>
<evidence type="ECO:0000256" key="1">
    <source>
        <dbReference type="ARBA" id="ARBA00004214"/>
    </source>
</evidence>
<dbReference type="GO" id="GO:0031410">
    <property type="term" value="C:cytoplasmic vesicle"/>
    <property type="evidence" value="ECO:0007669"/>
    <property type="project" value="UniProtKB-SubCell"/>
</dbReference>
<dbReference type="InterPro" id="IPR042277">
    <property type="entry name" value="IST1-like"/>
</dbReference>
<keyword evidence="13" id="KW-0968">Cytoplasmic vesicle</keyword>
<evidence type="ECO:0000256" key="10">
    <source>
        <dbReference type="ARBA" id="ARBA00023212"/>
    </source>
</evidence>
<proteinExistence type="inferred from homology"/>
<organism evidence="18">
    <name type="scientific">Graphocephala atropunctata</name>
    <dbReference type="NCBI Taxonomy" id="36148"/>
    <lineage>
        <taxon>Eukaryota</taxon>
        <taxon>Metazoa</taxon>
        <taxon>Ecdysozoa</taxon>
        <taxon>Arthropoda</taxon>
        <taxon>Hexapoda</taxon>
        <taxon>Insecta</taxon>
        <taxon>Pterygota</taxon>
        <taxon>Neoptera</taxon>
        <taxon>Paraneoptera</taxon>
        <taxon>Hemiptera</taxon>
        <taxon>Auchenorrhyncha</taxon>
        <taxon>Membracoidea</taxon>
        <taxon>Cicadellidae</taxon>
        <taxon>Cicadellinae</taxon>
        <taxon>Cicadellini</taxon>
        <taxon>Graphocephala</taxon>
    </lineage>
</organism>
<feature type="region of interest" description="Disordered" evidence="17">
    <location>
        <begin position="269"/>
        <end position="385"/>
    </location>
</feature>
<keyword evidence="8" id="KW-0597">Phosphoprotein</keyword>
<dbReference type="GO" id="GO:0015031">
    <property type="term" value="P:protein transport"/>
    <property type="evidence" value="ECO:0007669"/>
    <property type="project" value="InterPro"/>
</dbReference>
<comment type="subunit">
    <text evidence="16">Interacts with CHMP1A, CHMP1B, VPS4A and VTA1. Interacts with SPAST, STAMBP, and USP8. May interact with VPS37B. May associate with the ESCRT-I complex. Interacts with MITD1, in competition with VSP4. Interacts with SPART (via MIT domain); leading to the recruitment of SPART to midbodies. Interacts with SPAST.</text>
</comment>
<evidence type="ECO:0000256" key="8">
    <source>
        <dbReference type="ARBA" id="ARBA00022553"/>
    </source>
</evidence>
<keyword evidence="7" id="KW-0963">Cytoplasm</keyword>
<keyword evidence="9" id="KW-0132">Cell division</keyword>
<dbReference type="GO" id="GO:0005635">
    <property type="term" value="C:nuclear envelope"/>
    <property type="evidence" value="ECO:0007669"/>
    <property type="project" value="UniProtKB-SubCell"/>
</dbReference>
<evidence type="ECO:0000256" key="15">
    <source>
        <dbReference type="ARBA" id="ARBA00046124"/>
    </source>
</evidence>
<keyword evidence="12" id="KW-0131">Cell cycle</keyword>
<dbReference type="FunFam" id="1.20.1260.60:FF:000001">
    <property type="entry name" value="IST1 homolog isoform X1"/>
    <property type="match status" value="1"/>
</dbReference>
<dbReference type="Gene3D" id="1.20.1260.60">
    <property type="entry name" value="Vacuolar protein sorting-associated protein Ist1"/>
    <property type="match status" value="1"/>
</dbReference>
<evidence type="ECO:0000256" key="9">
    <source>
        <dbReference type="ARBA" id="ARBA00022618"/>
    </source>
</evidence>
<feature type="compositionally biased region" description="Pro residues" evidence="17">
    <location>
        <begin position="309"/>
        <end position="323"/>
    </location>
</feature>
<dbReference type="GO" id="GO:0030496">
    <property type="term" value="C:midbody"/>
    <property type="evidence" value="ECO:0007669"/>
    <property type="project" value="UniProtKB-SubCell"/>
</dbReference>
<evidence type="ECO:0000256" key="3">
    <source>
        <dbReference type="ARBA" id="ARBA00004300"/>
    </source>
</evidence>
<evidence type="ECO:0000256" key="14">
    <source>
        <dbReference type="ARBA" id="ARBA00032374"/>
    </source>
</evidence>
<evidence type="ECO:0000256" key="4">
    <source>
        <dbReference type="ARBA" id="ARBA00004541"/>
    </source>
</evidence>
<dbReference type="Pfam" id="PF03398">
    <property type="entry name" value="Ist1"/>
    <property type="match status" value="1"/>
</dbReference>
<protein>
    <recommendedName>
        <fullName evidence="6">IST1 homolog</fullName>
    </recommendedName>
    <alternativeName>
        <fullName evidence="14">Charged multivesicular body protein 8</fullName>
    </alternativeName>
</protein>
<dbReference type="GO" id="GO:0005813">
    <property type="term" value="C:centrosome"/>
    <property type="evidence" value="ECO:0007669"/>
    <property type="project" value="UniProtKB-SubCell"/>
</dbReference>
<comment type="function">
    <text evidence="15">ESCRT-III-like protein involved in cytokinesis, nuclear envelope reassembly and endosomal tubulation. Is required for efficient abscission during cytokinesis. Involved in recruiting VPS4A and/or VPS4B to the midbody of dividing cells. During late anaphase, involved in nuclear envelope reassembly and mitotic spindle disassembly together with the ESCRT-III complex: IST1 acts by mediating the recruitment of SPAST to the nuclear membrane, leading to microtubule severing. Recruited to the reforming nuclear envelope (NE) during anaphase by LEMD2. Regulates early endosomal tubulation together with the ESCRT-III complex by mediating the recruitment of SPAST.</text>
</comment>
<name>A0A1B6KE46_9HEMI</name>
<evidence type="ECO:0000256" key="7">
    <source>
        <dbReference type="ARBA" id="ARBA00022490"/>
    </source>
</evidence>
<evidence type="ECO:0000256" key="6">
    <source>
        <dbReference type="ARBA" id="ARBA00014513"/>
    </source>
</evidence>
<evidence type="ECO:0000256" key="12">
    <source>
        <dbReference type="ARBA" id="ARBA00023306"/>
    </source>
</evidence>
<evidence type="ECO:0000256" key="13">
    <source>
        <dbReference type="ARBA" id="ARBA00023329"/>
    </source>
</evidence>
<keyword evidence="10" id="KW-0206">Cytoskeleton</keyword>